<sequence>MYQYKFVKVDLKGILQSKPEEDYHELIHEHAREGWRLFQIFAPNTYGFGTAAFLELIFERSITDYH</sequence>
<dbReference type="RefSeq" id="WP_038597970.1">
    <property type="nucleotide sequence ID" value="NZ_MPTB01000044.1"/>
</dbReference>
<evidence type="ECO:0000313" key="1">
    <source>
        <dbReference type="EMBL" id="OMD41608.1"/>
    </source>
</evidence>
<comment type="caution">
    <text evidence="1">The sequence shown here is derived from an EMBL/GenBank/DDBJ whole genome shotgun (WGS) entry which is preliminary data.</text>
</comment>
<evidence type="ECO:0000313" key="2">
    <source>
        <dbReference type="Proteomes" id="UP000187412"/>
    </source>
</evidence>
<dbReference type="Pfam" id="PF13783">
    <property type="entry name" value="DUF4177"/>
    <property type="match status" value="1"/>
</dbReference>
<name>A0ABX3H2L4_PAEBO</name>
<proteinExistence type="predicted"/>
<dbReference type="InterPro" id="IPR025234">
    <property type="entry name" value="YjzH-like"/>
</dbReference>
<dbReference type="Proteomes" id="UP000187412">
    <property type="component" value="Unassembled WGS sequence"/>
</dbReference>
<reference evidence="1 2" key="1">
    <citation type="submission" date="2016-10" db="EMBL/GenBank/DDBJ databases">
        <title>Paenibacillus species isolates.</title>
        <authorList>
            <person name="Beno S.M."/>
        </authorList>
    </citation>
    <scope>NUCLEOTIDE SEQUENCE [LARGE SCALE GENOMIC DNA]</scope>
    <source>
        <strain evidence="1 2">FSL H7-0744</strain>
    </source>
</reference>
<organism evidence="1 2">
    <name type="scientific">Paenibacillus borealis</name>
    <dbReference type="NCBI Taxonomy" id="160799"/>
    <lineage>
        <taxon>Bacteria</taxon>
        <taxon>Bacillati</taxon>
        <taxon>Bacillota</taxon>
        <taxon>Bacilli</taxon>
        <taxon>Bacillales</taxon>
        <taxon>Paenibacillaceae</taxon>
        <taxon>Paenibacillus</taxon>
    </lineage>
</organism>
<evidence type="ECO:0008006" key="3">
    <source>
        <dbReference type="Google" id="ProtNLM"/>
    </source>
</evidence>
<dbReference type="EMBL" id="MPTB01000044">
    <property type="protein sequence ID" value="OMD41608.1"/>
    <property type="molecule type" value="Genomic_DNA"/>
</dbReference>
<accession>A0ABX3H2L4</accession>
<keyword evidence="2" id="KW-1185">Reference proteome</keyword>
<protein>
    <recommendedName>
        <fullName evidence="3">DUF4177 domain-containing protein</fullName>
    </recommendedName>
</protein>
<gene>
    <name evidence="1" type="ORF">BSK56_26875</name>
</gene>